<dbReference type="RefSeq" id="XP_001417905.1">
    <property type="nucleotide sequence ID" value="XM_001417868.1"/>
</dbReference>
<dbReference type="Gene3D" id="2.40.100.10">
    <property type="entry name" value="Cyclophilin-like"/>
    <property type="match status" value="1"/>
</dbReference>
<name>A4RWY9_OSTLU</name>
<keyword evidence="2" id="KW-0793">Thylakoid</keyword>
<dbReference type="Pfam" id="PF21329">
    <property type="entry name" value="CYP38_PsbQ-like"/>
    <property type="match status" value="1"/>
</dbReference>
<dbReference type="Proteomes" id="UP000001568">
    <property type="component" value="Chromosome 5"/>
</dbReference>
<dbReference type="KEGG" id="olu:OSTLU_38395"/>
<dbReference type="InterPro" id="IPR048563">
    <property type="entry name" value="CYP38_PsbQ-like"/>
</dbReference>
<dbReference type="CDD" id="cd01924">
    <property type="entry name" value="cyclophilin_TLP40_like"/>
    <property type="match status" value="1"/>
</dbReference>
<dbReference type="PANTHER" id="PTHR43246">
    <property type="entry name" value="PEPTIDYL-PROLYL CIS-TRANS ISOMERASE CYP38, CHLOROPLASTIC"/>
    <property type="match status" value="1"/>
</dbReference>
<reference evidence="6 7" key="1">
    <citation type="journal article" date="2007" name="Proc. Natl. Acad. Sci. U.S.A.">
        <title>The tiny eukaryote Ostreococcus provides genomic insights into the paradox of plankton speciation.</title>
        <authorList>
            <person name="Palenik B."/>
            <person name="Grimwood J."/>
            <person name="Aerts A."/>
            <person name="Rouze P."/>
            <person name="Salamov A."/>
            <person name="Putnam N."/>
            <person name="Dupont C."/>
            <person name="Jorgensen R."/>
            <person name="Derelle E."/>
            <person name="Rombauts S."/>
            <person name="Zhou K."/>
            <person name="Otillar R."/>
            <person name="Merchant S.S."/>
            <person name="Podell S."/>
            <person name="Gaasterland T."/>
            <person name="Napoli C."/>
            <person name="Gendler K."/>
            <person name="Manuell A."/>
            <person name="Tai V."/>
            <person name="Vallon O."/>
            <person name="Piganeau G."/>
            <person name="Jancek S."/>
            <person name="Heijde M."/>
            <person name="Jabbari K."/>
            <person name="Bowler C."/>
            <person name="Lohr M."/>
            <person name="Robbens S."/>
            <person name="Werner G."/>
            <person name="Dubchak I."/>
            <person name="Pazour G.J."/>
            <person name="Ren Q."/>
            <person name="Paulsen I."/>
            <person name="Delwiche C."/>
            <person name="Schmutz J."/>
            <person name="Rokhsar D."/>
            <person name="Van de Peer Y."/>
            <person name="Moreau H."/>
            <person name="Grigoriev I.V."/>
        </authorList>
    </citation>
    <scope>NUCLEOTIDE SEQUENCE [LARGE SCALE GENOMIC DNA]</scope>
    <source>
        <strain evidence="6 7">CCE9901</strain>
    </source>
</reference>
<dbReference type="HOGENOM" id="CLU_012062_19_2_1"/>
<evidence type="ECO:0000313" key="6">
    <source>
        <dbReference type="EMBL" id="ABO96198.1"/>
    </source>
</evidence>
<keyword evidence="7" id="KW-1185">Reference proteome</keyword>
<dbReference type="Gene3D" id="1.20.120.290">
    <property type="entry name" value="Oxygen-evolving enhancer protein 3 (PsbQ), four-helix up-down bundle"/>
    <property type="match status" value="1"/>
</dbReference>
<dbReference type="STRING" id="436017.A4RWY9"/>
<accession>A4RWY9</accession>
<organism evidence="6 7">
    <name type="scientific">Ostreococcus lucimarinus (strain CCE9901)</name>
    <dbReference type="NCBI Taxonomy" id="436017"/>
    <lineage>
        <taxon>Eukaryota</taxon>
        <taxon>Viridiplantae</taxon>
        <taxon>Chlorophyta</taxon>
        <taxon>Mamiellophyceae</taxon>
        <taxon>Mamiellales</taxon>
        <taxon>Bathycoccaceae</taxon>
        <taxon>Ostreococcus</taxon>
    </lineage>
</organism>
<dbReference type="AlphaFoldDB" id="A4RWY9"/>
<gene>
    <name evidence="6" type="ORF">OSTLU_38395</name>
</gene>
<dbReference type="InterPro" id="IPR023222">
    <property type="entry name" value="PsbQ-like_dom_sf"/>
</dbReference>
<dbReference type="GO" id="GO:0010102">
    <property type="term" value="P:lateral root morphogenesis"/>
    <property type="evidence" value="ECO:0007669"/>
    <property type="project" value="EnsemblPlants"/>
</dbReference>
<dbReference type="SUPFAM" id="SSF101112">
    <property type="entry name" value="Oxygen-evolving enhancer protein 3"/>
    <property type="match status" value="1"/>
</dbReference>
<dbReference type="OrthoDB" id="1735926at2759"/>
<dbReference type="InterPro" id="IPR029000">
    <property type="entry name" value="Cyclophilin-like_dom_sf"/>
</dbReference>
<keyword evidence="3" id="KW-0697">Rotamase</keyword>
<evidence type="ECO:0000313" key="7">
    <source>
        <dbReference type="Proteomes" id="UP000001568"/>
    </source>
</evidence>
<dbReference type="Gramene" id="ABO96198">
    <property type="protein sequence ID" value="ABO96198"/>
    <property type="gene ID" value="OSTLU_38395"/>
</dbReference>
<dbReference type="EMBL" id="CP000585">
    <property type="protein sequence ID" value="ABO96198.1"/>
    <property type="molecule type" value="Genomic_DNA"/>
</dbReference>
<evidence type="ECO:0000256" key="3">
    <source>
        <dbReference type="ARBA" id="ARBA00023110"/>
    </source>
</evidence>
<evidence type="ECO:0000256" key="2">
    <source>
        <dbReference type="ARBA" id="ARBA00023078"/>
    </source>
</evidence>
<protein>
    <recommendedName>
        <fullName evidence="1">peptidylprolyl isomerase</fullName>
        <ecNumber evidence="1">5.2.1.8</ecNumber>
    </recommendedName>
</protein>
<evidence type="ECO:0000256" key="1">
    <source>
        <dbReference type="ARBA" id="ARBA00013194"/>
    </source>
</evidence>
<dbReference type="GO" id="GO:0010207">
    <property type="term" value="P:photosystem II assembly"/>
    <property type="evidence" value="ECO:0007669"/>
    <property type="project" value="EnsemblPlants"/>
</dbReference>
<dbReference type="Pfam" id="PF00160">
    <property type="entry name" value="Pro_isomerase"/>
    <property type="match status" value="1"/>
</dbReference>
<dbReference type="EC" id="5.2.1.8" evidence="1"/>
<keyword evidence="4" id="KW-0413">Isomerase</keyword>
<dbReference type="PROSITE" id="PS50072">
    <property type="entry name" value="CSA_PPIASE_2"/>
    <property type="match status" value="1"/>
</dbReference>
<dbReference type="GO" id="GO:0042549">
    <property type="term" value="P:photosystem II stabilization"/>
    <property type="evidence" value="ECO:0007669"/>
    <property type="project" value="EnsemblPlants"/>
</dbReference>
<dbReference type="OMA" id="QFFFFLY"/>
<feature type="domain" description="PPIase cyclophilin-type" evidence="5">
    <location>
        <begin position="192"/>
        <end position="379"/>
    </location>
</feature>
<dbReference type="GeneID" id="5002070"/>
<dbReference type="InterPro" id="IPR002130">
    <property type="entry name" value="Cyclophilin-type_PPIase_dom"/>
</dbReference>
<proteinExistence type="predicted"/>
<dbReference type="InterPro" id="IPR044665">
    <property type="entry name" value="E_coli_cyclophilin_A-like"/>
</dbReference>
<dbReference type="SUPFAM" id="SSF50891">
    <property type="entry name" value="Cyclophilin-like"/>
    <property type="match status" value="1"/>
</dbReference>
<dbReference type="eggNOG" id="ENOG502QSSP">
    <property type="taxonomic scope" value="Eukaryota"/>
</dbReference>
<evidence type="ECO:0000256" key="4">
    <source>
        <dbReference type="ARBA" id="ARBA00023235"/>
    </source>
</evidence>
<evidence type="ECO:0000259" key="5">
    <source>
        <dbReference type="PROSITE" id="PS50072"/>
    </source>
</evidence>
<sequence length="379" mass="41033">MAIAATACVSAPTLEAFASPVTPMEIGQVAGLEANPITNAKALLRNALPVSNKPIRAIQKKLESISDDLRVPGVKFSGVESSVNGSLKIVKEQRGKIVEALASGKKADGEQALKELESVLTDFQVIVAQKDKQEVPLQQQEALSLVGRIEEDMIDGFPFDVPAQYADRPLLKGRATVDMLVKIKDNANTDGGVLKIVLDGYNAPVSAGNFADLINLGFYDKMPIQRSDGFVVQSGKPKGGDGFKLGGVERTVPLEIMVQGDKVPEYELTLEELGRYRDQPVLPFNAFGTLAMARREAEPNSASSQFFFLLRESELTPSGTNILDGRYSIFGYVVENQELLRDLKVDDEIISMKIVDGAENLVNETKPAVDQAPIEAPSE</sequence>
<dbReference type="GO" id="GO:0003755">
    <property type="term" value="F:peptidyl-prolyl cis-trans isomerase activity"/>
    <property type="evidence" value="ECO:0007669"/>
    <property type="project" value="UniProtKB-KW"/>
</dbReference>